<evidence type="ECO:0008006" key="3">
    <source>
        <dbReference type="Google" id="ProtNLM"/>
    </source>
</evidence>
<name>A0A0F9PU73_9ZZZZ</name>
<dbReference type="AlphaFoldDB" id="A0A0F9PU73"/>
<proteinExistence type="predicted"/>
<reference evidence="2" key="1">
    <citation type="journal article" date="2015" name="Nature">
        <title>Complex archaea that bridge the gap between prokaryotes and eukaryotes.</title>
        <authorList>
            <person name="Spang A."/>
            <person name="Saw J.H."/>
            <person name="Jorgensen S.L."/>
            <person name="Zaremba-Niedzwiedzka K."/>
            <person name="Martijn J."/>
            <person name="Lind A.E."/>
            <person name="van Eijk R."/>
            <person name="Schleper C."/>
            <person name="Guy L."/>
            <person name="Ettema T.J."/>
        </authorList>
    </citation>
    <scope>NUCLEOTIDE SEQUENCE</scope>
</reference>
<sequence length="1112" mass="122654">MLSVSGNKFISILLLGVFMLSFASAFEFDNYYSYNESTQTASFKNGLTFGSDIAQIKLNTPRNMRVAPGYNYVFEFEIWGDVVYSDFVRGIYVHNKKEDYDLINRDIDLKYFNGYETKYRNLTGCINEKLSPNSTMECTEYGSVGTHEYEVEVWDDYNKDLEKDSHLIIRGYTNVEVNDRIEWYIDFFGAGKTTDYGTKGVKEWASWTSGLNIGLISFYKLNETTGSVIDSAGPNNGTNVGATRGVVGIINNSFNFTATNQDSVNLSNGTDFNFDGITDPMSISLWVNFESFVAVNTFISKEEDGSPFIGWEYGHDGSNIFFAFVRDGTESITVRKTITLNTGQFYHMVIVYPGTGDANDVNIFINGTNQTGLSIIQNNLVSSVENSINTLIGARDKVLNPFDGRIDEIGIWNRSLTQAEVTQLYNNGDGITFSTEGVVTILNNPANDTAQTSNLVEFNWTITPLLLNTTNWTFSIFFNNGTLLLQEINTSINTNESITVLHNETIASGNYIWNVESCAVDGVEICAFSENRTFAIDSEAPVITIINPTGNEGLNFIGGNQNLNWTVTDANLDTCWFDYNGTNITVTCSANSTTFILEIDNLNLTFYANDTAGQESNVFRSWIYNVLQNNITFNSSSVIGKLETYNLNITFDSSLFTPNVFLIYNGTETTATTSQSGDTRVYSASRITPFNGIDTNYTFHFRVEDVNGTSNSTFNNQTVITFNISSCGGLFTNEVFTFTLLDEEFQTSIGNTTSNFAFNLFSKDRTASLINSSGTNLSNVWSICVNGPIPESVEYSADVTIQYEAVGFAKEFYNIVNSTLSNTTGVQLVNLFDLNLTDSTEFRFTFTGGDGFPVEDALVFLNRKYIEDDNFQVVELPQTDSEGQTTLHMVQNEVIYNIIVMKGGVTLGVFNNLVAFCNDPTIGDCEIILSGADSTTKSFDYDDFIGITFSQPSFDNTTRVVSFSFATIDGTQKDVEMIVTRANVFGNTSVCSDSLTASSGTLLCTVTSNINDSSLIISVLVDVTQIATLNIKIEDDGFSSDGFLIFFFIIGGIVLMTGDSKEMVLLGSAIGVIAGLGYGFTNSSLISQGSAFMSIIVIIIAGIWKLNKDRPQ</sequence>
<keyword evidence="1" id="KW-0812">Transmembrane</keyword>
<comment type="caution">
    <text evidence="2">The sequence shown here is derived from an EMBL/GenBank/DDBJ whole genome shotgun (WGS) entry which is preliminary data.</text>
</comment>
<dbReference type="Pfam" id="PF13385">
    <property type="entry name" value="Laminin_G_3"/>
    <property type="match status" value="1"/>
</dbReference>
<accession>A0A0F9PU73</accession>
<feature type="transmembrane region" description="Helical" evidence="1">
    <location>
        <begin position="1038"/>
        <end position="1056"/>
    </location>
</feature>
<gene>
    <name evidence="2" type="ORF">LCGC14_1095320</name>
</gene>
<dbReference type="SUPFAM" id="SSF49899">
    <property type="entry name" value="Concanavalin A-like lectins/glucanases"/>
    <property type="match status" value="1"/>
</dbReference>
<dbReference type="InterPro" id="IPR013783">
    <property type="entry name" value="Ig-like_fold"/>
</dbReference>
<keyword evidence="1" id="KW-0472">Membrane</keyword>
<protein>
    <recommendedName>
        <fullName evidence="3">LamG-like jellyroll fold domain-containing protein</fullName>
    </recommendedName>
</protein>
<keyword evidence="1" id="KW-1133">Transmembrane helix</keyword>
<dbReference type="Gene3D" id="2.60.40.10">
    <property type="entry name" value="Immunoglobulins"/>
    <property type="match status" value="1"/>
</dbReference>
<dbReference type="Gene3D" id="2.60.120.200">
    <property type="match status" value="1"/>
</dbReference>
<feature type="transmembrane region" description="Helical" evidence="1">
    <location>
        <begin position="1063"/>
        <end position="1080"/>
    </location>
</feature>
<dbReference type="EMBL" id="LAZR01004893">
    <property type="protein sequence ID" value="KKN04646.1"/>
    <property type="molecule type" value="Genomic_DNA"/>
</dbReference>
<organism evidence="2">
    <name type="scientific">marine sediment metagenome</name>
    <dbReference type="NCBI Taxonomy" id="412755"/>
    <lineage>
        <taxon>unclassified sequences</taxon>
        <taxon>metagenomes</taxon>
        <taxon>ecological metagenomes</taxon>
    </lineage>
</organism>
<feature type="transmembrane region" description="Helical" evidence="1">
    <location>
        <begin position="1086"/>
        <end position="1106"/>
    </location>
</feature>
<evidence type="ECO:0000256" key="1">
    <source>
        <dbReference type="SAM" id="Phobius"/>
    </source>
</evidence>
<evidence type="ECO:0000313" key="2">
    <source>
        <dbReference type="EMBL" id="KKN04646.1"/>
    </source>
</evidence>
<dbReference type="InterPro" id="IPR013320">
    <property type="entry name" value="ConA-like_dom_sf"/>
</dbReference>